<reference evidence="1 2" key="1">
    <citation type="journal article" date="2012" name="Int. J. Syst. Evol. Microbiol.">
        <title>Flammeovirga pacifica sp. nov., isolated from deep-sea sediment.</title>
        <authorList>
            <person name="Xu H."/>
            <person name="Fu Y."/>
            <person name="Yang N."/>
            <person name="Ding Z."/>
            <person name="Lai Q."/>
            <person name="Zeng R."/>
        </authorList>
    </citation>
    <scope>NUCLEOTIDE SEQUENCE [LARGE SCALE GENOMIC DNA]</scope>
    <source>
        <strain evidence="2">DSM 24597 / LMG 26175 / WPAGA1</strain>
    </source>
</reference>
<protein>
    <recommendedName>
        <fullName evidence="3">IPT/TIG domain-containing protein</fullName>
    </recommendedName>
</protein>
<dbReference type="PROSITE" id="PS51257">
    <property type="entry name" value="PROKAR_LIPOPROTEIN"/>
    <property type="match status" value="1"/>
</dbReference>
<keyword evidence="2" id="KW-1185">Reference proteome</keyword>
<comment type="caution">
    <text evidence="1">The sequence shown here is derived from an EMBL/GenBank/DDBJ whole genome shotgun (WGS) entry which is preliminary data.</text>
</comment>
<dbReference type="Gene3D" id="2.120.10.80">
    <property type="entry name" value="Kelch-type beta propeller"/>
    <property type="match status" value="1"/>
</dbReference>
<dbReference type="EMBL" id="JRYR02000002">
    <property type="protein sequence ID" value="OHX64621.1"/>
    <property type="molecule type" value="Genomic_DNA"/>
</dbReference>
<dbReference type="Proteomes" id="UP000179797">
    <property type="component" value="Unassembled WGS sequence"/>
</dbReference>
<evidence type="ECO:0000313" key="2">
    <source>
        <dbReference type="Proteomes" id="UP000179797"/>
    </source>
</evidence>
<evidence type="ECO:0000313" key="1">
    <source>
        <dbReference type="EMBL" id="OHX64621.1"/>
    </source>
</evidence>
<dbReference type="InterPro" id="IPR015915">
    <property type="entry name" value="Kelch-typ_b-propeller"/>
</dbReference>
<accession>A0A1S1YUB6</accession>
<evidence type="ECO:0008006" key="3">
    <source>
        <dbReference type="Google" id="ProtNLM"/>
    </source>
</evidence>
<sequence length="658" mass="77518">MFKPLLTTLILLIFSVIMFSCNKEEEEYNYLIKTLEPITNPDGSIQLRGKLMVDGSKRQVGFEIHNLTNIGNTINITSKLDESGTFNTNFIDFNDLGEKFVFRAYYIDKFGNKGLGQAKEFTSIIDMKVIINESSIPDSIFIADTINITGKNLQKNAIKVTYGYETKDYNFYTYTISRSFDTLKIHYPAIHTNIGEFLVFRIQSHQDILFEKKIKLKYPTFIKYNEKGGYSGKDFTICGNNFINDLENTYFLNNRKREYAKKITSDSIRFTLPYDFYELNDSMTIYNGNYTFKTPPLKQLPPEISIERVDIESELYTVKVNFENIRRSDFEGYFNEYKAVRVRETDNSVTYKLPLISFPSTKVNFNIRRIYSNKELLLEQEVDISTPFNISSTEEVPFRGEHQVCNYLGEAYLAVRRDENLYLYMYNDSDKEWVEVSEYPYSISSQFTSYTRFMVDSILYIYLGDGNIISYNFSTNSWSQVAKVDLNPINMQPLFFVYNENLYVGANNKILKFDLINKQWKDDTSNLDFLPINNTRLNKVFLKGDKIYQYRKSDQNKYVLLVSDFLEKKTIEIPLENNYSSIHTIPFIYQDRIYIAIRSFNLVEEILYFDLTTEKFYTDFSIWRQLYPFNQLFFKNNEGLHLYIGKRSDRTAYTILKK</sequence>
<dbReference type="SUPFAM" id="SSF117281">
    <property type="entry name" value="Kelch motif"/>
    <property type="match status" value="1"/>
</dbReference>
<dbReference type="AlphaFoldDB" id="A0A1S1YUB6"/>
<gene>
    <name evidence="1" type="ORF">NH26_23915</name>
</gene>
<proteinExistence type="predicted"/>
<organism evidence="1 2">
    <name type="scientific">Flammeovirga pacifica</name>
    <dbReference type="NCBI Taxonomy" id="915059"/>
    <lineage>
        <taxon>Bacteria</taxon>
        <taxon>Pseudomonadati</taxon>
        <taxon>Bacteroidota</taxon>
        <taxon>Cytophagia</taxon>
        <taxon>Cytophagales</taxon>
        <taxon>Flammeovirgaceae</taxon>
        <taxon>Flammeovirga</taxon>
    </lineage>
</organism>
<name>A0A1S1YUB6_FLAPC</name>